<evidence type="ECO:0000313" key="2">
    <source>
        <dbReference type="Proteomes" id="UP001469553"/>
    </source>
</evidence>
<gene>
    <name evidence="1" type="ORF">AMECASPLE_030603</name>
</gene>
<dbReference type="EMBL" id="JAHRIP010022484">
    <property type="protein sequence ID" value="MEQ2289211.1"/>
    <property type="molecule type" value="Genomic_DNA"/>
</dbReference>
<dbReference type="Proteomes" id="UP001469553">
    <property type="component" value="Unassembled WGS sequence"/>
</dbReference>
<organism evidence="1 2">
    <name type="scientific">Ameca splendens</name>
    <dbReference type="NCBI Taxonomy" id="208324"/>
    <lineage>
        <taxon>Eukaryota</taxon>
        <taxon>Metazoa</taxon>
        <taxon>Chordata</taxon>
        <taxon>Craniata</taxon>
        <taxon>Vertebrata</taxon>
        <taxon>Euteleostomi</taxon>
        <taxon>Actinopterygii</taxon>
        <taxon>Neopterygii</taxon>
        <taxon>Teleostei</taxon>
        <taxon>Neoteleostei</taxon>
        <taxon>Acanthomorphata</taxon>
        <taxon>Ovalentaria</taxon>
        <taxon>Atherinomorphae</taxon>
        <taxon>Cyprinodontiformes</taxon>
        <taxon>Goodeidae</taxon>
        <taxon>Ameca</taxon>
    </lineage>
</organism>
<name>A0ABV0Y686_9TELE</name>
<protein>
    <submittedName>
        <fullName evidence="1">Uncharacterized protein</fullName>
    </submittedName>
</protein>
<comment type="caution">
    <text evidence="1">The sequence shown here is derived from an EMBL/GenBank/DDBJ whole genome shotgun (WGS) entry which is preliminary data.</text>
</comment>
<reference evidence="1 2" key="1">
    <citation type="submission" date="2021-06" db="EMBL/GenBank/DDBJ databases">
        <authorList>
            <person name="Palmer J.M."/>
        </authorList>
    </citation>
    <scope>NUCLEOTIDE SEQUENCE [LARGE SCALE GENOMIC DNA]</scope>
    <source>
        <strain evidence="1 2">AS_MEX2019</strain>
        <tissue evidence="1">Muscle</tissue>
    </source>
</reference>
<evidence type="ECO:0000313" key="1">
    <source>
        <dbReference type="EMBL" id="MEQ2289211.1"/>
    </source>
</evidence>
<accession>A0ABV0Y686</accession>
<dbReference type="PROSITE" id="PS51257">
    <property type="entry name" value="PROKAR_LIPOPROTEIN"/>
    <property type="match status" value="1"/>
</dbReference>
<proteinExistence type="predicted"/>
<sequence>MRPELLTFASITLVSSFSSCRPNPPSLIFISLLCLLPSSSQLHLVLITELFLSLFTPLFLFSVVAVSPDLTWHHPSSLLSFPCPPSQLHSSLSHPPLCNAG</sequence>
<keyword evidence="2" id="KW-1185">Reference proteome</keyword>